<name>A0ABY6Y533_9BURK</name>
<evidence type="ECO:0000313" key="2">
    <source>
        <dbReference type="Proteomes" id="UP000494120"/>
    </source>
</evidence>
<reference evidence="1 2" key="1">
    <citation type="submission" date="2019-09" db="EMBL/GenBank/DDBJ databases">
        <authorList>
            <person name="Depoorter E."/>
        </authorList>
    </citation>
    <scope>NUCLEOTIDE SEQUENCE [LARGE SCALE GENOMIC DNA]</scope>
    <source>
        <strain evidence="1 2">R-17378</strain>
    </source>
</reference>
<proteinExistence type="predicted"/>
<sequence>MQGGVLGRTLERYSARSQRSFETRCAWSNAVVDMNITKLISPSFTPDNIQIAILAVAVEVFA</sequence>
<organism evidence="1 2">
    <name type="scientific">Burkholderia aenigmatica</name>
    <dbReference type="NCBI Taxonomy" id="2015348"/>
    <lineage>
        <taxon>Bacteria</taxon>
        <taxon>Pseudomonadati</taxon>
        <taxon>Pseudomonadota</taxon>
        <taxon>Betaproteobacteria</taxon>
        <taxon>Burkholderiales</taxon>
        <taxon>Burkholderiaceae</taxon>
        <taxon>Burkholderia</taxon>
        <taxon>Burkholderia cepacia complex</taxon>
    </lineage>
</organism>
<gene>
    <name evidence="1" type="ORF">BLA17378_07793</name>
</gene>
<comment type="caution">
    <text evidence="1">The sequence shown here is derived from an EMBL/GenBank/DDBJ whole genome shotgun (WGS) entry which is preliminary data.</text>
</comment>
<dbReference type="RefSeq" id="WP_174962752.1">
    <property type="nucleotide sequence ID" value="NZ_CABVQG010000050.1"/>
</dbReference>
<keyword evidence="2" id="KW-1185">Reference proteome</keyword>
<dbReference type="Proteomes" id="UP000494120">
    <property type="component" value="Unassembled WGS sequence"/>
</dbReference>
<dbReference type="EMBL" id="CABVQG010000050">
    <property type="protein sequence ID" value="VWD37589.1"/>
    <property type="molecule type" value="Genomic_DNA"/>
</dbReference>
<accession>A0ABY6Y533</accession>
<evidence type="ECO:0000313" key="1">
    <source>
        <dbReference type="EMBL" id="VWD37589.1"/>
    </source>
</evidence>
<protein>
    <submittedName>
        <fullName evidence="1">Uncharacterized protein</fullName>
    </submittedName>
</protein>